<comment type="caution">
    <text evidence="1">The sequence shown here is derived from an EMBL/GenBank/DDBJ whole genome shotgun (WGS) entry which is preliminary data.</text>
</comment>
<evidence type="ECO:0000313" key="1">
    <source>
        <dbReference type="EMBL" id="KAG5303725.1"/>
    </source>
</evidence>
<evidence type="ECO:0000313" key="2">
    <source>
        <dbReference type="Proteomes" id="UP000670092"/>
    </source>
</evidence>
<dbReference type="VEuPathDB" id="FungiDB:I7I52_01809"/>
<organism evidence="1 2">
    <name type="scientific">Ajellomyces capsulatus</name>
    <name type="common">Darling's disease fungus</name>
    <name type="synonym">Histoplasma capsulatum</name>
    <dbReference type="NCBI Taxonomy" id="5037"/>
    <lineage>
        <taxon>Eukaryota</taxon>
        <taxon>Fungi</taxon>
        <taxon>Dikarya</taxon>
        <taxon>Ascomycota</taxon>
        <taxon>Pezizomycotina</taxon>
        <taxon>Eurotiomycetes</taxon>
        <taxon>Eurotiomycetidae</taxon>
        <taxon>Onygenales</taxon>
        <taxon>Ajellomycetaceae</taxon>
        <taxon>Histoplasma</taxon>
    </lineage>
</organism>
<reference evidence="1 2" key="1">
    <citation type="submission" date="2021-01" db="EMBL/GenBank/DDBJ databases">
        <title>Chromosome-level genome assembly of a human fungal pathogen reveals clustering of transcriptionally co-regulated genes.</title>
        <authorList>
            <person name="Voorhies M."/>
            <person name="Cohen S."/>
            <person name="Shea T.P."/>
            <person name="Petrus S."/>
            <person name="Munoz J.F."/>
            <person name="Poplawski S."/>
            <person name="Goldman W.E."/>
            <person name="Michael T."/>
            <person name="Cuomo C.A."/>
            <person name="Sil A."/>
            <person name="Beyhan S."/>
        </authorList>
    </citation>
    <scope>NUCLEOTIDE SEQUENCE [LARGE SCALE GENOMIC DNA]</scope>
    <source>
        <strain evidence="1 2">G184AR</strain>
    </source>
</reference>
<dbReference type="Proteomes" id="UP000670092">
    <property type="component" value="Unassembled WGS sequence"/>
</dbReference>
<dbReference type="EMBL" id="JAEVHI010000001">
    <property type="protein sequence ID" value="KAG5303725.1"/>
    <property type="molecule type" value="Genomic_DNA"/>
</dbReference>
<accession>A0A8H8D6H6</accession>
<proteinExistence type="predicted"/>
<sequence>MTTITLLAQVCARVNSHRLNACAMIKSSKRRLYAKMQNAMNVVPKTPRQKCQRKQRRKLMRNQIFKCATLTPISCGEISHPDLNTTDLILLTVTILIHSPATDGRTRRSKHASTSWFDIGHLKESRIF</sequence>
<gene>
    <name evidence="1" type="ORF">I7I52_01809</name>
</gene>
<protein>
    <submittedName>
        <fullName evidence="1">Uncharacterized protein</fullName>
    </submittedName>
</protein>
<dbReference type="AlphaFoldDB" id="A0A8H8D6H6"/>
<name>A0A8H8D6H6_AJECA</name>